<evidence type="ECO:0000256" key="1">
    <source>
        <dbReference type="SAM" id="MobiDB-lite"/>
    </source>
</evidence>
<evidence type="ECO:0000313" key="2">
    <source>
        <dbReference type="EMBL" id="CAE6446336.1"/>
    </source>
</evidence>
<accession>A0A8H3GEN7</accession>
<evidence type="ECO:0000313" key="3">
    <source>
        <dbReference type="Proteomes" id="UP000663861"/>
    </source>
</evidence>
<organism evidence="2 3">
    <name type="scientific">Rhizoctonia solani</name>
    <dbReference type="NCBI Taxonomy" id="456999"/>
    <lineage>
        <taxon>Eukaryota</taxon>
        <taxon>Fungi</taxon>
        <taxon>Dikarya</taxon>
        <taxon>Basidiomycota</taxon>
        <taxon>Agaricomycotina</taxon>
        <taxon>Agaricomycetes</taxon>
        <taxon>Cantharellales</taxon>
        <taxon>Ceratobasidiaceae</taxon>
        <taxon>Rhizoctonia</taxon>
    </lineage>
</organism>
<gene>
    <name evidence="2" type="ORF">RDB_LOCUS48566</name>
</gene>
<reference evidence="2" key="1">
    <citation type="submission" date="2021-01" db="EMBL/GenBank/DDBJ databases">
        <authorList>
            <person name="Kaushik A."/>
        </authorList>
    </citation>
    <scope>NUCLEOTIDE SEQUENCE</scope>
    <source>
        <strain evidence="2">AG4-RS23</strain>
    </source>
</reference>
<protein>
    <submittedName>
        <fullName evidence="2">Uncharacterized protein</fullName>
    </submittedName>
</protein>
<feature type="region of interest" description="Disordered" evidence="1">
    <location>
        <begin position="1"/>
        <end position="22"/>
    </location>
</feature>
<feature type="non-terminal residue" evidence="2">
    <location>
        <position position="1"/>
    </location>
</feature>
<dbReference type="AlphaFoldDB" id="A0A8H3GEN7"/>
<comment type="caution">
    <text evidence="2">The sequence shown here is derived from an EMBL/GenBank/DDBJ whole genome shotgun (WGS) entry which is preliminary data.</text>
</comment>
<dbReference type="Proteomes" id="UP000663861">
    <property type="component" value="Unassembled WGS sequence"/>
</dbReference>
<name>A0A8H3GEN7_9AGAM</name>
<sequence>HDGTSPADRSNPKPRNAGGTAKKRIPIHGVAVHVQYGSNVDSMSGWNDELKCRFPPGIEHIVCYNWEVRNEQGCWTRFGADGSMMSRQIFLCPKYLGSAMWIHCTKHFIYYEEGKIPKWDELEPVWTRELRSGASGSGGGGGVVAEGVKPAGMHRHELRKYQDLPLWRRETSMLVWTSYRE</sequence>
<proteinExistence type="predicted"/>
<dbReference type="EMBL" id="CAJMWY010000757">
    <property type="protein sequence ID" value="CAE6446336.1"/>
    <property type="molecule type" value="Genomic_DNA"/>
</dbReference>